<dbReference type="RefSeq" id="WP_212985211.1">
    <property type="nucleotide sequence ID" value="NZ_BORU01000003.1"/>
</dbReference>
<reference evidence="6 7" key="1">
    <citation type="submission" date="2021-03" db="EMBL/GenBank/DDBJ databases">
        <title>Antimicrobial resistance genes in bacteria isolated from Japanese honey, and their potential for conferring macrolide and lincosamide resistance in the American foulbrood pathogen Paenibacillus larvae.</title>
        <authorList>
            <person name="Okamoto M."/>
            <person name="Kumagai M."/>
            <person name="Kanamori H."/>
            <person name="Takamatsu D."/>
        </authorList>
    </citation>
    <scope>NUCLEOTIDE SEQUENCE [LARGE SCALE GENOMIC DNA]</scope>
    <source>
        <strain evidence="6 7">J21TS7</strain>
    </source>
</reference>
<protein>
    <recommendedName>
        <fullName evidence="8">Hydrolase of the HAD superfamily</fullName>
    </recommendedName>
</protein>
<evidence type="ECO:0000256" key="4">
    <source>
        <dbReference type="ARBA" id="ARBA00022842"/>
    </source>
</evidence>
<evidence type="ECO:0000256" key="5">
    <source>
        <dbReference type="SAM" id="MobiDB-lite"/>
    </source>
</evidence>
<dbReference type="Proteomes" id="UP000676601">
    <property type="component" value="Unassembled WGS sequence"/>
</dbReference>
<dbReference type="InterPro" id="IPR023214">
    <property type="entry name" value="HAD_sf"/>
</dbReference>
<dbReference type="PANTHER" id="PTHR46470:SF2">
    <property type="entry name" value="GLYCERALDEHYDE 3-PHOSPHATE PHOSPHATASE"/>
    <property type="match status" value="1"/>
</dbReference>
<dbReference type="Gene3D" id="3.40.50.1000">
    <property type="entry name" value="HAD superfamily/HAD-like"/>
    <property type="match status" value="1"/>
</dbReference>
<evidence type="ECO:0000256" key="3">
    <source>
        <dbReference type="ARBA" id="ARBA00022801"/>
    </source>
</evidence>
<keyword evidence="4" id="KW-0460">Magnesium</keyword>
<accession>A0ABQ4LJE7</accession>
<dbReference type="PANTHER" id="PTHR46470">
    <property type="entry name" value="N-ACYLNEURAMINATE-9-PHOSPHATASE"/>
    <property type="match status" value="1"/>
</dbReference>
<sequence>MDVIDKKRLIVFLDSGDTLVDESTEVRDEDGIVVSADLIPGAAEMVKTLHSLGFTLALVADGDAQSFKNVLSQHRLHDYFDALIISELIKATKPSPRMFKAAIGALNGSEADFARTIMVGNNLSRDIKGANALGIISVFQCWTPRYHHTPADESEQPAYTISEPMQLIELVNRLEMELGAAETEGESSEPQKVRQERQERQEWQERQAKGAGDHAAF</sequence>
<evidence type="ECO:0000313" key="6">
    <source>
        <dbReference type="EMBL" id="GIO56631.1"/>
    </source>
</evidence>
<dbReference type="SUPFAM" id="SSF56784">
    <property type="entry name" value="HAD-like"/>
    <property type="match status" value="1"/>
</dbReference>
<keyword evidence="3" id="KW-0378">Hydrolase</keyword>
<name>A0ABQ4LJE7_9BACL</name>
<gene>
    <name evidence="6" type="ORF">J21TS7_49490</name>
</gene>
<keyword evidence="2" id="KW-0479">Metal-binding</keyword>
<evidence type="ECO:0000256" key="1">
    <source>
        <dbReference type="ARBA" id="ARBA00001946"/>
    </source>
</evidence>
<evidence type="ECO:0000313" key="7">
    <source>
        <dbReference type="Proteomes" id="UP000676601"/>
    </source>
</evidence>
<comment type="caution">
    <text evidence="6">The sequence shown here is derived from an EMBL/GenBank/DDBJ whole genome shotgun (WGS) entry which is preliminary data.</text>
</comment>
<organism evidence="6 7">
    <name type="scientific">Paenibacillus cineris</name>
    <dbReference type="NCBI Taxonomy" id="237530"/>
    <lineage>
        <taxon>Bacteria</taxon>
        <taxon>Bacillati</taxon>
        <taxon>Bacillota</taxon>
        <taxon>Bacilli</taxon>
        <taxon>Bacillales</taxon>
        <taxon>Paenibacillaceae</taxon>
        <taxon>Paenibacillus</taxon>
    </lineage>
</organism>
<dbReference type="InterPro" id="IPR006439">
    <property type="entry name" value="HAD-SF_hydro_IA"/>
</dbReference>
<feature type="region of interest" description="Disordered" evidence="5">
    <location>
        <begin position="178"/>
        <end position="217"/>
    </location>
</feature>
<dbReference type="NCBIfam" id="TIGR01549">
    <property type="entry name" value="HAD-SF-IA-v1"/>
    <property type="match status" value="1"/>
</dbReference>
<dbReference type="InterPro" id="IPR051400">
    <property type="entry name" value="HAD-like_hydrolase"/>
</dbReference>
<keyword evidence="7" id="KW-1185">Reference proteome</keyword>
<evidence type="ECO:0008006" key="8">
    <source>
        <dbReference type="Google" id="ProtNLM"/>
    </source>
</evidence>
<evidence type="ECO:0000256" key="2">
    <source>
        <dbReference type="ARBA" id="ARBA00022723"/>
    </source>
</evidence>
<dbReference type="EMBL" id="BORU01000003">
    <property type="protein sequence ID" value="GIO56631.1"/>
    <property type="molecule type" value="Genomic_DNA"/>
</dbReference>
<feature type="compositionally biased region" description="Basic and acidic residues" evidence="5">
    <location>
        <begin position="189"/>
        <end position="217"/>
    </location>
</feature>
<comment type="cofactor">
    <cofactor evidence="1">
        <name>Mg(2+)</name>
        <dbReference type="ChEBI" id="CHEBI:18420"/>
    </cofactor>
</comment>
<dbReference type="InterPro" id="IPR036412">
    <property type="entry name" value="HAD-like_sf"/>
</dbReference>
<dbReference type="Pfam" id="PF00702">
    <property type="entry name" value="Hydrolase"/>
    <property type="match status" value="1"/>
</dbReference>
<proteinExistence type="predicted"/>